<reference evidence="1" key="1">
    <citation type="journal article" date="2015" name="Nature">
        <title>Complex archaea that bridge the gap between prokaryotes and eukaryotes.</title>
        <authorList>
            <person name="Spang A."/>
            <person name="Saw J.H."/>
            <person name="Jorgensen S.L."/>
            <person name="Zaremba-Niedzwiedzka K."/>
            <person name="Martijn J."/>
            <person name="Lind A.E."/>
            <person name="van Eijk R."/>
            <person name="Schleper C."/>
            <person name="Guy L."/>
            <person name="Ettema T.J."/>
        </authorList>
    </citation>
    <scope>NUCLEOTIDE SEQUENCE</scope>
</reference>
<name>A0A0F9CBE1_9ZZZZ</name>
<sequence>MSDYCCELWDTCLKSKHGECCIHGDIVPPCEECDGEYQDE</sequence>
<proteinExistence type="predicted"/>
<dbReference type="EMBL" id="LAZR01033929">
    <property type="protein sequence ID" value="KKL46718.1"/>
    <property type="molecule type" value="Genomic_DNA"/>
</dbReference>
<comment type="caution">
    <text evidence="1">The sequence shown here is derived from an EMBL/GenBank/DDBJ whole genome shotgun (WGS) entry which is preliminary data.</text>
</comment>
<gene>
    <name evidence="1" type="ORF">LCGC14_2342810</name>
</gene>
<evidence type="ECO:0000313" key="1">
    <source>
        <dbReference type="EMBL" id="KKL46718.1"/>
    </source>
</evidence>
<protein>
    <submittedName>
        <fullName evidence="1">Uncharacterized protein</fullName>
    </submittedName>
</protein>
<dbReference type="AlphaFoldDB" id="A0A0F9CBE1"/>
<accession>A0A0F9CBE1</accession>
<organism evidence="1">
    <name type="scientific">marine sediment metagenome</name>
    <dbReference type="NCBI Taxonomy" id="412755"/>
    <lineage>
        <taxon>unclassified sequences</taxon>
        <taxon>metagenomes</taxon>
        <taxon>ecological metagenomes</taxon>
    </lineage>
</organism>